<organism evidence="1">
    <name type="scientific">Tatumella citrea</name>
    <name type="common">Pantoea citrea</name>
    <dbReference type="NCBI Taxonomy" id="53336"/>
    <lineage>
        <taxon>Bacteria</taxon>
        <taxon>Pseudomonadati</taxon>
        <taxon>Pseudomonadota</taxon>
        <taxon>Gammaproteobacteria</taxon>
        <taxon>Enterobacterales</taxon>
        <taxon>Erwiniaceae</taxon>
        <taxon>Tatumella</taxon>
    </lineage>
</organism>
<dbReference type="EMBL" id="CP015580">
    <property type="protein sequence ID" value="ARU96349.1"/>
    <property type="molecule type" value="Genomic_DNA"/>
</dbReference>
<proteinExistence type="predicted"/>
<reference evidence="1" key="2">
    <citation type="submission" date="1999-02" db="EMBL/GenBank/DDBJ databases">
        <title>Sequence Analysis and Functional Characterization of Replication Region in Plasmid pPZG500 from Pantoea citrea ATCC 31623.</title>
        <authorList>
            <person name="Bilic Nezic M."/>
            <person name="Delic V."/>
        </authorList>
    </citation>
    <scope>NUCLEOTIDE SEQUENCE</scope>
    <source>
        <strain evidence="1">ATCC 31623</strain>
        <plasmid evidence="1">pPZG500</plasmid>
    </source>
</reference>
<dbReference type="RefSeq" id="WP_010891066.1">
    <property type="nucleotide sequence ID" value="NC_002070.1"/>
</dbReference>
<dbReference type="Proteomes" id="UP000195814">
    <property type="component" value="Plasmid unnamed"/>
</dbReference>
<dbReference type="Proteomes" id="UP000195729">
    <property type="component" value="Plasmid unnamed"/>
</dbReference>
<keyword evidence="1" id="KW-0614">Plasmid</keyword>
<accession>Q9X5W7</accession>
<reference evidence="4 5" key="3">
    <citation type="submission" date="2016-05" db="EMBL/GenBank/DDBJ databases">
        <title>Complete genome sequence of two 2,5-diketo-D-glunonic acid producing strain Tatumella citrea.</title>
        <authorList>
            <person name="Duan C."/>
            <person name="Yang J."/>
            <person name="Yang S."/>
        </authorList>
    </citation>
    <scope>NUCLEOTIDE SEQUENCE [LARGE SCALE GENOMIC DNA]</scope>
    <source>
        <strain evidence="3 4">ATCC 39140</strain>
        <strain evidence="2 5">DSM 13699</strain>
        <plasmid evidence="5">Plasmid unnamed</plasmid>
        <plasmid evidence="2 4">unnamed</plasmid>
    </source>
</reference>
<geneLocation type="plasmid" evidence="4 5">
    <name>unnamed</name>
</geneLocation>
<evidence type="ECO:0000313" key="5">
    <source>
        <dbReference type="Proteomes" id="UP000195814"/>
    </source>
</evidence>
<reference evidence="1" key="1">
    <citation type="journal article" date="1997" name="J. Appl. Microbiol.">
        <title>Isolation and characterization of a cryptic plasmid from Erwinia citreus ATCC 31623.</title>
        <authorList>
            <person name="Bilic M."/>
            <person name="Delic V."/>
        </authorList>
    </citation>
    <scope>NUCLEOTIDE SEQUENCE</scope>
    <source>
        <strain evidence="1">ATCC 31623</strain>
        <plasmid evidence="1">pPZG500</plasmid>
    </source>
</reference>
<gene>
    <name evidence="2" type="ORF">A7K98_21000</name>
    <name evidence="3" type="ORF">A7K99_20985</name>
</gene>
<dbReference type="AlphaFoldDB" id="Q9X5W7"/>
<dbReference type="EMBL" id="CP015582">
    <property type="protein sequence ID" value="ARV00383.1"/>
    <property type="molecule type" value="Genomic_DNA"/>
</dbReference>
<sequence>MGQAQLCWGSAHPAYSIGALAKLKHKNLIQGLGFLYQKQNKKIKQRKIFERKNILEFFKGDTCYRTFAIFKT</sequence>
<keyword evidence="4" id="KW-1185">Reference proteome</keyword>
<evidence type="ECO:0000313" key="3">
    <source>
        <dbReference type="EMBL" id="ARV00383.1"/>
    </source>
</evidence>
<protein>
    <submittedName>
        <fullName evidence="1">Uncharacterized protein</fullName>
    </submittedName>
</protein>
<evidence type="ECO:0000313" key="1">
    <source>
        <dbReference type="EMBL" id="AAD21205.1"/>
    </source>
</evidence>
<dbReference type="KEGG" id="tci:A7K98_21000"/>
<geneLocation type="plasmid" evidence="1">
    <name>pPZG500</name>
</geneLocation>
<evidence type="ECO:0000313" key="2">
    <source>
        <dbReference type="EMBL" id="ARU96349.1"/>
    </source>
</evidence>
<name>Q9X5W7_TATCI</name>
<dbReference type="EMBL" id="AF128889">
    <property type="protein sequence ID" value="AAD21205.1"/>
    <property type="molecule type" value="Genomic_DNA"/>
</dbReference>
<evidence type="ECO:0000313" key="4">
    <source>
        <dbReference type="Proteomes" id="UP000195729"/>
    </source>
</evidence>